<feature type="compositionally biased region" description="Polar residues" evidence="1">
    <location>
        <begin position="1"/>
        <end position="15"/>
    </location>
</feature>
<feature type="region of interest" description="Disordered" evidence="1">
    <location>
        <begin position="1"/>
        <end position="38"/>
    </location>
</feature>
<sequence>MTSLHLSALSSSGDDQQALPEGKTRQLPQGPPFLINAKPAQVPEIEHCDLSPVKLLSAGADLLVPVCVPGFTRNSRQGNGDCPALGEVGENFYSLSDRSRDSDNDNASTSSFTDTETGNSSTAPTSMLRRTAIKCHERQGEGPNLDKLMESNEKKKKKKTPRGARAMSWNYSGIQKLPHNLDDLSVEPAGFEIDATKAETSSPSLGLIYQTRMAQHKKMQGDSKIARVATKQLQVAVSKIAKTYSEIGERIATIESRANVLETDLEKWYNKLPCTILNSLTSNGK</sequence>
<dbReference type="EMBL" id="JANPWB010000009">
    <property type="protein sequence ID" value="KAJ1152294.1"/>
    <property type="molecule type" value="Genomic_DNA"/>
</dbReference>
<keyword evidence="3" id="KW-1185">Reference proteome</keyword>
<dbReference type="Proteomes" id="UP001066276">
    <property type="component" value="Chromosome 5"/>
</dbReference>
<accession>A0AAV7RHH3</accession>
<reference evidence="2" key="1">
    <citation type="journal article" date="2022" name="bioRxiv">
        <title>Sequencing and chromosome-scale assembly of the giantPleurodeles waltlgenome.</title>
        <authorList>
            <person name="Brown T."/>
            <person name="Elewa A."/>
            <person name="Iarovenko S."/>
            <person name="Subramanian E."/>
            <person name="Araus A.J."/>
            <person name="Petzold A."/>
            <person name="Susuki M."/>
            <person name="Suzuki K.-i.T."/>
            <person name="Hayashi T."/>
            <person name="Toyoda A."/>
            <person name="Oliveira C."/>
            <person name="Osipova E."/>
            <person name="Leigh N.D."/>
            <person name="Simon A."/>
            <person name="Yun M.H."/>
        </authorList>
    </citation>
    <scope>NUCLEOTIDE SEQUENCE</scope>
    <source>
        <strain evidence="2">20211129_DDA</strain>
        <tissue evidence="2">Liver</tissue>
    </source>
</reference>
<feature type="compositionally biased region" description="Polar residues" evidence="1">
    <location>
        <begin position="115"/>
        <end position="125"/>
    </location>
</feature>
<dbReference type="AlphaFoldDB" id="A0AAV7RHH3"/>
<comment type="caution">
    <text evidence="2">The sequence shown here is derived from an EMBL/GenBank/DDBJ whole genome shotgun (WGS) entry which is preliminary data.</text>
</comment>
<gene>
    <name evidence="2" type="ORF">NDU88_005070</name>
</gene>
<feature type="compositionally biased region" description="Low complexity" evidence="1">
    <location>
        <begin position="105"/>
        <end position="114"/>
    </location>
</feature>
<protein>
    <submittedName>
        <fullName evidence="2">Uncharacterized protein</fullName>
    </submittedName>
</protein>
<organism evidence="2 3">
    <name type="scientific">Pleurodeles waltl</name>
    <name type="common">Iberian ribbed newt</name>
    <dbReference type="NCBI Taxonomy" id="8319"/>
    <lineage>
        <taxon>Eukaryota</taxon>
        <taxon>Metazoa</taxon>
        <taxon>Chordata</taxon>
        <taxon>Craniata</taxon>
        <taxon>Vertebrata</taxon>
        <taxon>Euteleostomi</taxon>
        <taxon>Amphibia</taxon>
        <taxon>Batrachia</taxon>
        <taxon>Caudata</taxon>
        <taxon>Salamandroidea</taxon>
        <taxon>Salamandridae</taxon>
        <taxon>Pleurodelinae</taxon>
        <taxon>Pleurodeles</taxon>
    </lineage>
</organism>
<name>A0AAV7RHH3_PLEWA</name>
<evidence type="ECO:0000313" key="3">
    <source>
        <dbReference type="Proteomes" id="UP001066276"/>
    </source>
</evidence>
<evidence type="ECO:0000256" key="1">
    <source>
        <dbReference type="SAM" id="MobiDB-lite"/>
    </source>
</evidence>
<evidence type="ECO:0000313" key="2">
    <source>
        <dbReference type="EMBL" id="KAJ1152294.1"/>
    </source>
</evidence>
<proteinExistence type="predicted"/>
<feature type="region of interest" description="Disordered" evidence="1">
    <location>
        <begin position="95"/>
        <end position="165"/>
    </location>
</feature>